<dbReference type="InterPro" id="IPR000782">
    <property type="entry name" value="FAS1_domain"/>
</dbReference>
<reference evidence="3 4" key="1">
    <citation type="submission" date="2018-05" db="EMBL/GenBank/DDBJ databases">
        <title>Rhodohalobacter halophilus gen. nov., sp. nov., a moderately halophilic member of the family Balneolaceae.</title>
        <authorList>
            <person name="Liu Z.-W."/>
        </authorList>
    </citation>
    <scope>NUCLEOTIDE SEQUENCE [LARGE SCALE GENOMIC DNA]</scope>
    <source>
        <strain evidence="3 4">8A47</strain>
    </source>
</reference>
<evidence type="ECO:0000259" key="2">
    <source>
        <dbReference type="PROSITE" id="PS50213"/>
    </source>
</evidence>
<dbReference type="OrthoDB" id="1144324at2"/>
<feature type="chain" id="PRO_5016337690" description="FAS1 domain-containing protein" evidence="1">
    <location>
        <begin position="28"/>
        <end position="140"/>
    </location>
</feature>
<dbReference type="GO" id="GO:0005615">
    <property type="term" value="C:extracellular space"/>
    <property type="evidence" value="ECO:0007669"/>
    <property type="project" value="TreeGrafter"/>
</dbReference>
<comment type="caution">
    <text evidence="3">The sequence shown here is derived from an EMBL/GenBank/DDBJ whole genome shotgun (WGS) entry which is preliminary data.</text>
</comment>
<dbReference type="InterPro" id="IPR050904">
    <property type="entry name" value="Adhesion/Biosynth-related"/>
</dbReference>
<protein>
    <recommendedName>
        <fullName evidence="2">FAS1 domain-containing protein</fullName>
    </recommendedName>
</protein>
<sequence length="140" mass="15323">MFKIKRVLSIFAATAFIFLIFGFQSTAAQDGTVLDIINESEDHTVMAELLEVSGVDEMISDDGPYTVIAPTDEAINSMELDVDKLREDPDMAHDFLVNHIFEGEVLAEDAGPSLDVNITIADIIAVNGIVHVTDEIIKDQ</sequence>
<dbReference type="SUPFAM" id="SSF82153">
    <property type="entry name" value="FAS1 domain"/>
    <property type="match status" value="1"/>
</dbReference>
<keyword evidence="1" id="KW-0732">Signal</keyword>
<evidence type="ECO:0000313" key="3">
    <source>
        <dbReference type="EMBL" id="PWN07937.1"/>
    </source>
</evidence>
<feature type="signal peptide" evidence="1">
    <location>
        <begin position="1"/>
        <end position="27"/>
    </location>
</feature>
<dbReference type="EMBL" id="QGGB01000002">
    <property type="protein sequence ID" value="PWN07937.1"/>
    <property type="molecule type" value="Genomic_DNA"/>
</dbReference>
<dbReference type="AlphaFoldDB" id="A0A316TTK9"/>
<dbReference type="Proteomes" id="UP000245533">
    <property type="component" value="Unassembled WGS sequence"/>
</dbReference>
<feature type="domain" description="FAS1" evidence="2">
    <location>
        <begin position="30"/>
        <end position="137"/>
    </location>
</feature>
<dbReference type="Pfam" id="PF02469">
    <property type="entry name" value="Fasciclin"/>
    <property type="match status" value="1"/>
</dbReference>
<evidence type="ECO:0000256" key="1">
    <source>
        <dbReference type="SAM" id="SignalP"/>
    </source>
</evidence>
<name>A0A316TTK9_9BACT</name>
<dbReference type="RefSeq" id="WP_109644569.1">
    <property type="nucleotide sequence ID" value="NZ_QGGB01000002.1"/>
</dbReference>
<evidence type="ECO:0000313" key="4">
    <source>
        <dbReference type="Proteomes" id="UP000245533"/>
    </source>
</evidence>
<proteinExistence type="predicted"/>
<dbReference type="PANTHER" id="PTHR10900">
    <property type="entry name" value="PERIOSTIN-RELATED"/>
    <property type="match status" value="1"/>
</dbReference>
<accession>A0A316TTK9</accession>
<gene>
    <name evidence="3" type="ORF">DDZ15_02695</name>
</gene>
<dbReference type="PROSITE" id="PS50213">
    <property type="entry name" value="FAS1"/>
    <property type="match status" value="1"/>
</dbReference>
<dbReference type="InterPro" id="IPR036378">
    <property type="entry name" value="FAS1_dom_sf"/>
</dbReference>
<dbReference type="Gene3D" id="2.30.180.10">
    <property type="entry name" value="FAS1 domain"/>
    <property type="match status" value="1"/>
</dbReference>
<keyword evidence="4" id="KW-1185">Reference proteome</keyword>
<dbReference type="PANTHER" id="PTHR10900:SF77">
    <property type="entry name" value="FI19380P1"/>
    <property type="match status" value="1"/>
</dbReference>
<organism evidence="3 4">
    <name type="scientific">Rhodohalobacter mucosus</name>
    <dbReference type="NCBI Taxonomy" id="2079485"/>
    <lineage>
        <taxon>Bacteria</taxon>
        <taxon>Pseudomonadati</taxon>
        <taxon>Balneolota</taxon>
        <taxon>Balneolia</taxon>
        <taxon>Balneolales</taxon>
        <taxon>Balneolaceae</taxon>
        <taxon>Rhodohalobacter</taxon>
    </lineage>
</organism>